<dbReference type="CDD" id="cd11660">
    <property type="entry name" value="SANT_TRF"/>
    <property type="match status" value="1"/>
</dbReference>
<gene>
    <name evidence="3" type="ORF">N7G274_004038</name>
</gene>
<feature type="compositionally biased region" description="Polar residues" evidence="1">
    <location>
        <begin position="539"/>
        <end position="553"/>
    </location>
</feature>
<evidence type="ECO:0000313" key="3">
    <source>
        <dbReference type="EMBL" id="KAL2042980.1"/>
    </source>
</evidence>
<evidence type="ECO:0000259" key="2">
    <source>
        <dbReference type="PROSITE" id="PS50090"/>
    </source>
</evidence>
<dbReference type="SUPFAM" id="SSF46689">
    <property type="entry name" value="Homeodomain-like"/>
    <property type="match status" value="1"/>
</dbReference>
<feature type="compositionally biased region" description="Acidic residues" evidence="1">
    <location>
        <begin position="113"/>
        <end position="125"/>
    </location>
</feature>
<accession>A0ABR4AB34</accession>
<feature type="region of interest" description="Disordered" evidence="1">
    <location>
        <begin position="1"/>
        <end position="146"/>
    </location>
</feature>
<name>A0ABR4AB34_9LECA</name>
<feature type="compositionally biased region" description="Basic residues" evidence="1">
    <location>
        <begin position="34"/>
        <end position="43"/>
    </location>
</feature>
<reference evidence="3 4" key="1">
    <citation type="submission" date="2024-09" db="EMBL/GenBank/DDBJ databases">
        <title>Rethinking Asexuality: The Enigmatic Case of Functional Sexual Genes in Lepraria (Stereocaulaceae).</title>
        <authorList>
            <person name="Doellman M."/>
            <person name="Sun Y."/>
            <person name="Barcenas-Pena A."/>
            <person name="Lumbsch H.T."/>
            <person name="Grewe F."/>
        </authorList>
    </citation>
    <scope>NUCLEOTIDE SEQUENCE [LARGE SCALE GENOMIC DNA]</scope>
    <source>
        <strain evidence="3 4">Mercado 3170</strain>
    </source>
</reference>
<dbReference type="InterPro" id="IPR052833">
    <property type="entry name" value="Telomeric_DNA-bd_trans-reg"/>
</dbReference>
<feature type="domain" description="Myb-like" evidence="2">
    <location>
        <begin position="745"/>
        <end position="802"/>
    </location>
</feature>
<proteinExistence type="predicted"/>
<comment type="caution">
    <text evidence="3">The sequence shown here is derived from an EMBL/GenBank/DDBJ whole genome shotgun (WGS) entry which is preliminary data.</text>
</comment>
<evidence type="ECO:0000256" key="1">
    <source>
        <dbReference type="SAM" id="MobiDB-lite"/>
    </source>
</evidence>
<dbReference type="InterPro" id="IPR009057">
    <property type="entry name" value="Homeodomain-like_sf"/>
</dbReference>
<organism evidence="3 4">
    <name type="scientific">Stereocaulon virgatum</name>
    <dbReference type="NCBI Taxonomy" id="373712"/>
    <lineage>
        <taxon>Eukaryota</taxon>
        <taxon>Fungi</taxon>
        <taxon>Dikarya</taxon>
        <taxon>Ascomycota</taxon>
        <taxon>Pezizomycotina</taxon>
        <taxon>Lecanoromycetes</taxon>
        <taxon>OSLEUM clade</taxon>
        <taxon>Lecanoromycetidae</taxon>
        <taxon>Lecanorales</taxon>
        <taxon>Lecanorineae</taxon>
        <taxon>Stereocaulaceae</taxon>
        <taxon>Stereocaulon</taxon>
    </lineage>
</organism>
<feature type="compositionally biased region" description="Basic and acidic residues" evidence="1">
    <location>
        <begin position="607"/>
        <end position="629"/>
    </location>
</feature>
<dbReference type="InterPro" id="IPR001005">
    <property type="entry name" value="SANT/Myb"/>
</dbReference>
<feature type="compositionally biased region" description="Polar residues" evidence="1">
    <location>
        <begin position="126"/>
        <end position="136"/>
    </location>
</feature>
<dbReference type="Gene3D" id="1.10.10.60">
    <property type="entry name" value="Homeodomain-like"/>
    <property type="match status" value="1"/>
</dbReference>
<protein>
    <recommendedName>
        <fullName evidence="2">Myb-like domain-containing protein</fullName>
    </recommendedName>
</protein>
<feature type="compositionally biased region" description="Basic and acidic residues" evidence="1">
    <location>
        <begin position="467"/>
        <end position="478"/>
    </location>
</feature>
<feature type="region of interest" description="Disordered" evidence="1">
    <location>
        <begin position="454"/>
        <end position="582"/>
    </location>
</feature>
<dbReference type="PANTHER" id="PTHR47807:SF1">
    <property type="entry name" value="PROTEIN TBF1"/>
    <property type="match status" value="1"/>
</dbReference>
<dbReference type="PROSITE" id="PS50090">
    <property type="entry name" value="MYB_LIKE"/>
    <property type="match status" value="1"/>
</dbReference>
<dbReference type="PANTHER" id="PTHR47807">
    <property type="entry name" value="PROTEIN TBF1"/>
    <property type="match status" value="1"/>
</dbReference>
<feature type="compositionally biased region" description="Low complexity" evidence="1">
    <location>
        <begin position="53"/>
        <end position="66"/>
    </location>
</feature>
<sequence>MAERTSTRTANRRTTPQPNPGTTRVAALQGLQKRTPRSTRSRSHGTSENEGVRAGATGRRGTQQGASDGPDSTVGKSNAKGRQGRPAAQDRALQDLSTVQEDPSVVYPNILTGEDDADRDAEGEENLQQSNPQASKSPGGVSAFSGTTARTSLSVQGSADLDAESMLDALPDLVEAADKLLGLLMPAELSEVSVVSVMTRLHMKGSRESRNWRRLGNTFQAQRDLYGSDSYINPLGAMRILLGTKRVSELSSGPWRPDTLLQKANLAVLASSILSQPWQEQADRFIEELEEIFPRPFTEALVPFDTLTPGTSALALETVQYALEVRTQYAIMLLARVSSEPDLDWDVVMQQTFFRDEKTLKGWGVTGLRSEDLTEDATLPIVTRVGQVREAFETSPKDPDAAVERLRINFPWTTFASQTIAWINLRSNEVEAQIASSGGTEAICQGLNDKIQKNRSAKTSINDDNNDERPQLELHYEPPSKASHTAQERQEVLPRSARTKLNLAQFSRNSPIARGAAATLKRRMKQTSMQNAPPPGSHVQVTSTAETSAQPVTPQRKDRGPAIPSSASAKIQEDGGRSQATGGDEQLFLSQESDHDPYASCVLALRDQQEKENNKENIVEVSEPQRRLIDPQMNAERIEFDSPEPSSNRQASQIDNLSDDVEFQQQHLPPDAGHRRHLKPAIKRAATEPARSQGSPKKVRMREISGSQGLDGGRDGQLDGPPASQIDEYIAANAAAKERKAWQVKPPQVRKAWTEKETERLLDLIEEHGTSWKLLKHEDFIAGHVLASRDQVALKDKARNMKMDYLKSSRILPPNFDRIPLSKPHIDRLRGVGIQYDPETGQRVDAFVDEDE</sequence>
<dbReference type="EMBL" id="JBEFKJ010000012">
    <property type="protein sequence ID" value="KAL2042980.1"/>
    <property type="molecule type" value="Genomic_DNA"/>
</dbReference>
<dbReference type="SMART" id="SM00717">
    <property type="entry name" value="SANT"/>
    <property type="match status" value="1"/>
</dbReference>
<feature type="region of interest" description="Disordered" evidence="1">
    <location>
        <begin position="683"/>
        <end position="723"/>
    </location>
</feature>
<keyword evidence="4" id="KW-1185">Reference proteome</keyword>
<evidence type="ECO:0000313" key="4">
    <source>
        <dbReference type="Proteomes" id="UP001590950"/>
    </source>
</evidence>
<feature type="region of interest" description="Disordered" evidence="1">
    <location>
        <begin position="607"/>
        <end position="632"/>
    </location>
</feature>
<dbReference type="Proteomes" id="UP001590950">
    <property type="component" value="Unassembled WGS sequence"/>
</dbReference>